<name>A0ABM8BQM9_9CREN</name>
<dbReference type="InterPro" id="IPR050103">
    <property type="entry name" value="Class-III_PLP-dep_AT"/>
</dbReference>
<dbReference type="NCBIfam" id="NF004426">
    <property type="entry name" value="PRK05769.1"/>
    <property type="match status" value="1"/>
</dbReference>
<keyword evidence="5" id="KW-0032">Aminotransferase</keyword>
<dbReference type="InterPro" id="IPR015422">
    <property type="entry name" value="PyrdxlP-dep_Trfase_small"/>
</dbReference>
<reference evidence="6" key="1">
    <citation type="submission" date="2022-09" db="EMBL/GenBank/DDBJ databases">
        <title>Complete genome sequence of Vulcanisaeta souniana.</title>
        <authorList>
            <person name="Kato S."/>
            <person name="Itoh T."/>
            <person name="Ohkuma M."/>
        </authorList>
    </citation>
    <scope>NUCLEOTIDE SEQUENCE [LARGE SCALE GENOMIC DNA]</scope>
    <source>
        <strain evidence="6">JCM 11219</strain>
    </source>
</reference>
<dbReference type="PIRSF" id="PIRSF000521">
    <property type="entry name" value="Transaminase_4ab_Lys_Orn"/>
    <property type="match status" value="1"/>
</dbReference>
<dbReference type="Gene3D" id="3.40.640.10">
    <property type="entry name" value="Type I PLP-dependent aspartate aminotransferase-like (Major domain)"/>
    <property type="match status" value="1"/>
</dbReference>
<dbReference type="PANTHER" id="PTHR11986:SF58">
    <property type="entry name" value="LEUCINE_METHIONINE RACEMASE"/>
    <property type="match status" value="1"/>
</dbReference>
<dbReference type="EMBL" id="AP026830">
    <property type="protein sequence ID" value="BDR93351.1"/>
    <property type="molecule type" value="Genomic_DNA"/>
</dbReference>
<protein>
    <submittedName>
        <fullName evidence="5">Aspartate aminotransferase family protein</fullName>
    </submittedName>
</protein>
<organism evidence="5 6">
    <name type="scientific">Vulcanisaeta souniana JCM 11219</name>
    <dbReference type="NCBI Taxonomy" id="1293586"/>
    <lineage>
        <taxon>Archaea</taxon>
        <taxon>Thermoproteota</taxon>
        <taxon>Thermoprotei</taxon>
        <taxon>Thermoproteales</taxon>
        <taxon>Thermoproteaceae</taxon>
        <taxon>Vulcanisaeta</taxon>
    </lineage>
</organism>
<dbReference type="Gene3D" id="3.90.1150.10">
    <property type="entry name" value="Aspartate Aminotransferase, domain 1"/>
    <property type="match status" value="1"/>
</dbReference>
<dbReference type="InterPro" id="IPR049704">
    <property type="entry name" value="Aminotrans_3_PPA_site"/>
</dbReference>
<dbReference type="GO" id="GO:0008483">
    <property type="term" value="F:transaminase activity"/>
    <property type="evidence" value="ECO:0007669"/>
    <property type="project" value="UniProtKB-KW"/>
</dbReference>
<evidence type="ECO:0000256" key="2">
    <source>
        <dbReference type="ARBA" id="ARBA00008954"/>
    </source>
</evidence>
<dbReference type="InterPro" id="IPR005814">
    <property type="entry name" value="Aminotrans_3"/>
</dbReference>
<dbReference type="PROSITE" id="PS00600">
    <property type="entry name" value="AA_TRANSFER_CLASS_3"/>
    <property type="match status" value="1"/>
</dbReference>
<sequence>MPKAYKEEFINQIKTAYSMPPKWYWSIDPGNVPKILVEPPGPKAQEVIKMDESLIMQSFGRWYPLVIQRGYGPVVEDVDGNLYIDFNAGIAVMNVGHSHPRIIEAIRKQAEFFTHYSMTDFYYELIVKHASMLKGITPISGDKRVFYTNSGTESIEGSIKIVRGHFRNQRPYVIAFLGAFHGRTYGSMALTASKPVQRLGFNPMMPNVVHIPYPYPYRCPFGRNLGEEECGEAVLGYLEDWIFNKMVDPSEISAIFFEPIQGEGGYVVPPRNFFPGLRKITDKYGILLVDDEVQAGFGRTGKWFAIQHWGVEPDLIAMAKAIAAGLPLGAIVGRASIMDLPRGSHANTFGGNPVALAAGVEVINVILDEDLMTNAQRVGEYIRRRFMEEMDHVELIGDVRGLGLMIGVELVRNRKTKEYATKELEQVLYESFKRGVAVISAGKSTIRIAPPLNIPMELAEKAVNIIIDVIKRVDRERVK</sequence>
<keyword evidence="6" id="KW-1185">Reference proteome</keyword>
<dbReference type="Pfam" id="PF00202">
    <property type="entry name" value="Aminotran_3"/>
    <property type="match status" value="1"/>
</dbReference>
<comment type="cofactor">
    <cofactor evidence="1">
        <name>pyridoxal 5'-phosphate</name>
        <dbReference type="ChEBI" id="CHEBI:597326"/>
    </cofactor>
</comment>
<proteinExistence type="inferred from homology"/>
<evidence type="ECO:0000313" key="6">
    <source>
        <dbReference type="Proteomes" id="UP001060771"/>
    </source>
</evidence>
<keyword evidence="3 4" id="KW-0663">Pyridoxal phosphate</keyword>
<dbReference type="InterPro" id="IPR015424">
    <property type="entry name" value="PyrdxlP-dep_Trfase"/>
</dbReference>
<dbReference type="PANTHER" id="PTHR11986">
    <property type="entry name" value="AMINOTRANSFERASE CLASS III"/>
    <property type="match status" value="1"/>
</dbReference>
<evidence type="ECO:0000256" key="1">
    <source>
        <dbReference type="ARBA" id="ARBA00001933"/>
    </source>
</evidence>
<evidence type="ECO:0000313" key="5">
    <source>
        <dbReference type="EMBL" id="BDR93351.1"/>
    </source>
</evidence>
<evidence type="ECO:0000256" key="4">
    <source>
        <dbReference type="RuleBase" id="RU003560"/>
    </source>
</evidence>
<accession>A0ABM8BQM9</accession>
<evidence type="ECO:0000256" key="3">
    <source>
        <dbReference type="ARBA" id="ARBA00022898"/>
    </source>
</evidence>
<keyword evidence="5" id="KW-0808">Transferase</keyword>
<dbReference type="CDD" id="cd00610">
    <property type="entry name" value="OAT_like"/>
    <property type="match status" value="1"/>
</dbReference>
<dbReference type="Proteomes" id="UP001060771">
    <property type="component" value="Chromosome"/>
</dbReference>
<gene>
    <name evidence="5" type="ORF">Vsou_24440</name>
</gene>
<comment type="similarity">
    <text evidence="2 4">Belongs to the class-III pyridoxal-phosphate-dependent aminotransferase family.</text>
</comment>
<dbReference type="SUPFAM" id="SSF53383">
    <property type="entry name" value="PLP-dependent transferases"/>
    <property type="match status" value="1"/>
</dbReference>
<dbReference type="InterPro" id="IPR015421">
    <property type="entry name" value="PyrdxlP-dep_Trfase_major"/>
</dbReference>